<evidence type="ECO:0000313" key="2">
    <source>
        <dbReference type="EMBL" id="XCO76472.1"/>
    </source>
</evidence>
<proteinExistence type="predicted"/>
<organism evidence="2">
    <name type="scientific">Lysobacter firmicutimachus</name>
    <dbReference type="NCBI Taxonomy" id="1792846"/>
    <lineage>
        <taxon>Bacteria</taxon>
        <taxon>Pseudomonadati</taxon>
        <taxon>Pseudomonadota</taxon>
        <taxon>Gammaproteobacteria</taxon>
        <taxon>Lysobacterales</taxon>
        <taxon>Lysobacteraceae</taxon>
        <taxon>Lysobacter</taxon>
    </lineage>
</organism>
<name>A0AAU8MY02_9GAMM</name>
<dbReference type="EMBL" id="CP159925">
    <property type="protein sequence ID" value="XCO76472.1"/>
    <property type="molecule type" value="Genomic_DNA"/>
</dbReference>
<accession>A0AAU8MY02</accession>
<dbReference type="AlphaFoldDB" id="A0AAU8MY02"/>
<evidence type="ECO:0000256" key="1">
    <source>
        <dbReference type="SAM" id="MobiDB-lite"/>
    </source>
</evidence>
<protein>
    <recommendedName>
        <fullName evidence="3">Lipoprotein</fullName>
    </recommendedName>
</protein>
<evidence type="ECO:0008006" key="3">
    <source>
        <dbReference type="Google" id="ProtNLM"/>
    </source>
</evidence>
<gene>
    <name evidence="2" type="ORF">ABU614_06720</name>
</gene>
<sequence length="78" mass="8358">MKNIGLYLGAYFAVATLAFCGHRTAFGVDRPPLGVFARPTRALDAPPAERCQDGDEGGQQRGTPRLESGDHASWPPAF</sequence>
<feature type="region of interest" description="Disordered" evidence="1">
    <location>
        <begin position="40"/>
        <end position="78"/>
    </location>
</feature>
<reference evidence="2" key="1">
    <citation type="submission" date="2024-06" db="EMBL/GenBank/DDBJ databases">
        <authorList>
            <person name="Li S."/>
        </authorList>
    </citation>
    <scope>NUCLEOTIDE SEQUENCE</scope>
    <source>
        <strain evidence="2">SR10</strain>
    </source>
</reference>
<dbReference type="RefSeq" id="WP_363799819.1">
    <property type="nucleotide sequence ID" value="NZ_CP159925.1"/>
</dbReference>